<protein>
    <submittedName>
        <fullName evidence="2">Glycoprotein D</fullName>
    </submittedName>
</protein>
<organism evidence="2">
    <name type="scientific">Vulture herpesvirus</name>
    <dbReference type="NCBI Taxonomy" id="285986"/>
    <lineage>
        <taxon>Viruses</taxon>
        <taxon>Duplodnaviria</taxon>
        <taxon>Heunggongvirae</taxon>
        <taxon>Peploviricota</taxon>
        <taxon>Herviviricetes</taxon>
        <taxon>Herpesvirales</taxon>
        <taxon>Orthoherpesviridae</taxon>
        <taxon>Alphaherpesvirinae</taxon>
    </lineage>
</organism>
<feature type="domain" description="Herpesvirus glycoprotein D/GG/GX" evidence="1">
    <location>
        <begin position="72"/>
        <end position="190"/>
    </location>
</feature>
<feature type="non-terminal residue" evidence="2">
    <location>
        <position position="1"/>
    </location>
</feature>
<dbReference type="EMBL" id="AY571869">
    <property type="protein sequence ID" value="AAT79478.1"/>
    <property type="molecule type" value="Genomic_DNA"/>
</dbReference>
<accession>Q697I1</accession>
<name>Q697I1_9ALPH</name>
<feature type="non-terminal residue" evidence="2">
    <location>
        <position position="258"/>
    </location>
</feature>
<reference evidence="2" key="1">
    <citation type="submission" date="2004-03" db="EMBL/GenBank/DDBJ databases">
        <authorList>
            <person name="Cardoso M.J."/>
            <person name="Boyle D.B."/>
        </authorList>
    </citation>
    <scope>NUCLEOTIDE SEQUENCE</scope>
</reference>
<evidence type="ECO:0000259" key="1">
    <source>
        <dbReference type="Pfam" id="PF01537"/>
    </source>
</evidence>
<evidence type="ECO:0000313" key="2">
    <source>
        <dbReference type="EMBL" id="AAT79478.1"/>
    </source>
</evidence>
<dbReference type="InterPro" id="IPR036179">
    <property type="entry name" value="Ig-like_dom_sf"/>
</dbReference>
<dbReference type="GO" id="GO:0016020">
    <property type="term" value="C:membrane"/>
    <property type="evidence" value="ECO:0007669"/>
    <property type="project" value="InterPro"/>
</dbReference>
<dbReference type="Pfam" id="PF01537">
    <property type="entry name" value="Herpes_glycop_D"/>
    <property type="match status" value="1"/>
</dbReference>
<dbReference type="SUPFAM" id="SSF48726">
    <property type="entry name" value="Immunoglobulin"/>
    <property type="match status" value="1"/>
</dbReference>
<dbReference type="InterPro" id="IPR002896">
    <property type="entry name" value="Herpes_glycop_dom"/>
</dbReference>
<proteinExistence type="predicted"/>
<reference evidence="2" key="2">
    <citation type="journal article" date="2005" name="Virus Genes">
        <title>Phylogenetic analysis of the DNA polymerase gene of a novel alphaherpesvirus isolated from an Indian Gyps vulture.</title>
        <authorList>
            <person name="Cardoso M."/>
            <person name="Hyatt A."/>
            <person name="Selleck P."/>
            <person name="Lowther S."/>
            <person name="Prakash V."/>
            <person name="Pain D."/>
            <person name="Cunningham A.A."/>
            <person name="Boyle D."/>
        </authorList>
    </citation>
    <scope>NUCLEOTIDE SEQUENCE</scope>
</reference>
<sequence length="258" mass="29051">LISVLGASGSVTEAPIATTHHSHHSTIYVPIPSIPPPDYNSTVVWYGKQNIASPFERGASSTHTVDVPPVIPCGLTILNYDPNINMMVKTYMLSSKKTDYDATVTWYKIIEGKACVIYHREFMECPTMDKFAWNCKKVTIPRWHLYLSDHAFVTPDFIGVAIAAPTKIDEGQYTRRIQVGDMVVFTDFMLQVSETKCWFSRGRKINPERCLASGNFTNLQAKGLDYLLTSYGRTLQQALVKFWFQRLGGKFPDVLSPS</sequence>
<dbReference type="Gene3D" id="2.70.230.10">
    <property type="match status" value="1"/>
</dbReference>